<gene>
    <name evidence="3" type="ORF">E6W39_02675</name>
</gene>
<reference evidence="3 4" key="1">
    <citation type="submission" date="2019-06" db="EMBL/GenBank/DDBJ databases">
        <title>Description of Kitasatospora acidophila sp. nov. isolated from pine grove soil, and reclassification of Streptomyces novaecaesareae to Kitasatospora novaeceasareae comb. nov.</title>
        <authorList>
            <person name="Kim M.J."/>
        </authorList>
    </citation>
    <scope>NUCLEOTIDE SEQUENCE [LARGE SCALE GENOMIC DNA]</scope>
    <source>
        <strain evidence="3 4">MMS16-CNU292</strain>
    </source>
</reference>
<proteinExistence type="predicted"/>
<dbReference type="GO" id="GO:0004197">
    <property type="term" value="F:cysteine-type endopeptidase activity"/>
    <property type="evidence" value="ECO:0007669"/>
    <property type="project" value="InterPro"/>
</dbReference>
<evidence type="ECO:0000256" key="1">
    <source>
        <dbReference type="SAM" id="Phobius"/>
    </source>
</evidence>
<feature type="transmembrane region" description="Helical" evidence="1">
    <location>
        <begin position="304"/>
        <end position="326"/>
    </location>
</feature>
<accession>A0A540VX67</accession>
<dbReference type="EMBL" id="VIGB01000003">
    <property type="protein sequence ID" value="TQF01341.1"/>
    <property type="molecule type" value="Genomic_DNA"/>
</dbReference>
<feature type="transmembrane region" description="Helical" evidence="1">
    <location>
        <begin position="472"/>
        <end position="496"/>
    </location>
</feature>
<dbReference type="OrthoDB" id="3542505at2"/>
<dbReference type="NCBIfam" id="NF047832">
    <property type="entry name" value="caspase_w_EACC1"/>
    <property type="match status" value="1"/>
</dbReference>
<dbReference type="Gene3D" id="3.40.50.1460">
    <property type="match status" value="1"/>
</dbReference>
<feature type="domain" description="Peptidase C14 caspase" evidence="2">
    <location>
        <begin position="11"/>
        <end position="197"/>
    </location>
</feature>
<dbReference type="GO" id="GO:0006508">
    <property type="term" value="P:proteolysis"/>
    <property type="evidence" value="ECO:0007669"/>
    <property type="project" value="InterPro"/>
</dbReference>
<dbReference type="InterPro" id="IPR011600">
    <property type="entry name" value="Pept_C14_caspase"/>
</dbReference>
<name>A0A540VX67_9ACTN</name>
<keyword evidence="1" id="KW-0812">Transmembrane</keyword>
<dbReference type="RefSeq" id="WP_141632073.1">
    <property type="nucleotide sequence ID" value="NZ_VIGB01000003.1"/>
</dbReference>
<evidence type="ECO:0000259" key="2">
    <source>
        <dbReference type="Pfam" id="PF00656"/>
    </source>
</evidence>
<feature type="transmembrane region" description="Helical" evidence="1">
    <location>
        <begin position="652"/>
        <end position="673"/>
    </location>
</feature>
<feature type="transmembrane region" description="Helical" evidence="1">
    <location>
        <begin position="271"/>
        <end position="298"/>
    </location>
</feature>
<sequence>MESGDRRGWRVVLIGAATYENLHQLPAVNNNLRELRRVLTDPRMGGVPPECVTVLADADDPAEIFRVVDAVAQQAEETLLVYFAGHGLRDPYDYETLYLALRGAEDGNPYTAFDPALLLKLVRRSPAGNRVVILDCCFSGLAGHELMGSGRRDVLAGLTPSGSCLITATSGTEEAKAPAGEVYTYFTGALLEILRDGTGDRGKDSDGDEGGLTLAEVFARLVRHSEDHGRPRPQLYGRDTAQQLVLVRERRPEVEAQPFAVKGRHLRRWPWWVAVLLVGGMLVGGMLVGGGLSAAWAFGCLPAWAAAVGAAMCLLGLVLPILAALVGAKFKVVMDSAGITVHYRGVPELGHRWAGLSGIVITRQKDGRTAFSVRPSEPQPLFHREVLSELPRRDGELIRLLYVDELRCTPDVLLTQLARFMPDWLTEAEAVSAGDAVDIRPGREDVIVGWGVVVLVLSVAMIFVVADPGSPMAASFAWAGEVAAVGLFAVVTVLAWQWTRESAAVQIDRDGIGVSVRGRQISLPWSQVESVAVANCWPGRRLVERIGFLVVRLRSETARVQTGHLGPWRTRHGSVMLMPLGYHRERPAEDTLARFAGRRWRPLDHTVEAVRTASGSVVVPLRLRGPRAVLALLGAVGVCAGLAWLWPTHGLVVRLAGAVLAAVLLLLGLWWLLVGDPGELRLDNHELTGFVLGIKLVAIPREAVKRAEVLVGRRLRLRLETNMDVRKRWPLATTDLDVIDVVPVTGHLAATEEDLTRALQHCWPGC</sequence>
<dbReference type="AlphaFoldDB" id="A0A540VX67"/>
<comment type="caution">
    <text evidence="3">The sequence shown here is derived from an EMBL/GenBank/DDBJ whole genome shotgun (WGS) entry which is preliminary data.</text>
</comment>
<keyword evidence="1" id="KW-0472">Membrane</keyword>
<feature type="transmembrane region" description="Helical" evidence="1">
    <location>
        <begin position="447"/>
        <end position="466"/>
    </location>
</feature>
<dbReference type="SUPFAM" id="SSF52129">
    <property type="entry name" value="Caspase-like"/>
    <property type="match status" value="1"/>
</dbReference>
<keyword evidence="1" id="KW-1133">Transmembrane helix</keyword>
<evidence type="ECO:0000313" key="3">
    <source>
        <dbReference type="EMBL" id="TQF01341.1"/>
    </source>
</evidence>
<dbReference type="Pfam" id="PF00656">
    <property type="entry name" value="Peptidase_C14"/>
    <property type="match status" value="1"/>
</dbReference>
<evidence type="ECO:0000313" key="4">
    <source>
        <dbReference type="Proteomes" id="UP000319103"/>
    </source>
</evidence>
<dbReference type="InterPro" id="IPR029030">
    <property type="entry name" value="Caspase-like_dom_sf"/>
</dbReference>
<feature type="transmembrane region" description="Helical" evidence="1">
    <location>
        <begin position="628"/>
        <end position="646"/>
    </location>
</feature>
<protein>
    <submittedName>
        <fullName evidence="3">Caspase family protein</fullName>
    </submittedName>
</protein>
<organism evidence="3 4">
    <name type="scientific">Kitasatospora acidiphila</name>
    <dbReference type="NCBI Taxonomy" id="2567942"/>
    <lineage>
        <taxon>Bacteria</taxon>
        <taxon>Bacillati</taxon>
        <taxon>Actinomycetota</taxon>
        <taxon>Actinomycetes</taxon>
        <taxon>Kitasatosporales</taxon>
        <taxon>Streptomycetaceae</taxon>
        <taxon>Kitasatospora</taxon>
    </lineage>
</organism>
<dbReference type="Proteomes" id="UP000319103">
    <property type="component" value="Unassembled WGS sequence"/>
</dbReference>
<keyword evidence="4" id="KW-1185">Reference proteome</keyword>